<dbReference type="EMBL" id="FO203512">
    <property type="protein sequence ID" value="CCK75431.1"/>
    <property type="molecule type" value="Genomic_DNA"/>
</dbReference>
<organism evidence="2 3">
    <name type="scientific">Oleispira antarctica RB-8</name>
    <dbReference type="NCBI Taxonomy" id="698738"/>
    <lineage>
        <taxon>Bacteria</taxon>
        <taxon>Pseudomonadati</taxon>
        <taxon>Pseudomonadota</taxon>
        <taxon>Gammaproteobacteria</taxon>
        <taxon>Oceanospirillales</taxon>
        <taxon>Oceanospirillaceae</taxon>
        <taxon>Oleispira</taxon>
    </lineage>
</organism>
<evidence type="ECO:0000313" key="3">
    <source>
        <dbReference type="Proteomes" id="UP000032749"/>
    </source>
</evidence>
<dbReference type="HOGENOM" id="CLU_860074_0_0_6"/>
<sequence length="323" mass="36948">MNQIFLAAKATFILLFCGYLSNTHAGSNTLSCALKTDQQYLGALPEFSHNTTPLLGYQCQHIPYYSGFLGNWFPSLPNLYVSQSSRLLAINSDSSEPATNDDSSQTWKVAFSIKRFGQSQLSIFSGQKDWQRVLQAKENITFISSSAKNENDGIRINNRQQAQFTRSETFFGLSLIFPYQSDQKLTELRLQNTIINQPIQADIAQFDKHSLFPAQTTINEIMIVSQSHHRGLNINWKFGLGKGEVQLKPKRLLNINSDFNQIISLRSHIELYYQYRINRRWMSHAGWKGDIHYWQQNTDNDDFKLASANAMEHQVFVGIGLTF</sequence>
<name>R4YL73_OLEAN</name>
<evidence type="ECO:0008006" key="4">
    <source>
        <dbReference type="Google" id="ProtNLM"/>
    </source>
</evidence>
<feature type="chain" id="PRO_5004383742" description="Protochlamydia outer membrane protein domain-containing protein" evidence="1">
    <location>
        <begin position="26"/>
        <end position="323"/>
    </location>
</feature>
<keyword evidence="1" id="KW-0732">Signal</keyword>
<reference evidence="2 3" key="1">
    <citation type="journal article" date="2013" name="Nat. Commun.">
        <title>Genome sequence and functional genomic analysis of the oil-degrading bacterium Oleispira antarctica.</title>
        <authorList>
            <person name="Kube M."/>
            <person name="Chernikova T.N."/>
            <person name="Al-Ramahi Y."/>
            <person name="Beloqui A."/>
            <person name="Lopez-Cortez N."/>
            <person name="Guazzaroni M.E."/>
            <person name="Heipieper H.J."/>
            <person name="Klages S."/>
            <person name="Kotsyurbenko O.R."/>
            <person name="Langer I."/>
            <person name="Nechitaylo T.Y."/>
            <person name="Lunsdorf H."/>
            <person name="Fernandez M."/>
            <person name="Juarez S."/>
            <person name="Ciordia S."/>
            <person name="Singer A."/>
            <person name="Kagan O."/>
            <person name="Egorova O."/>
            <person name="Petit P.A."/>
            <person name="Stogios P."/>
            <person name="Kim Y."/>
            <person name="Tchigvintsev A."/>
            <person name="Flick R."/>
            <person name="Denaro R."/>
            <person name="Genovese M."/>
            <person name="Albar J.P."/>
            <person name="Reva O.N."/>
            <person name="Martinez-Gomariz M."/>
            <person name="Tran H."/>
            <person name="Ferrer M."/>
            <person name="Savchenko A."/>
            <person name="Yakunin A.F."/>
            <person name="Yakimov M.M."/>
            <person name="Golyshina O.V."/>
            <person name="Reinhardt R."/>
            <person name="Golyshin P.N."/>
        </authorList>
    </citation>
    <scope>NUCLEOTIDE SEQUENCE [LARGE SCALE GENOMIC DNA]</scope>
</reference>
<feature type="signal peptide" evidence="1">
    <location>
        <begin position="1"/>
        <end position="25"/>
    </location>
</feature>
<dbReference type="STRING" id="698738.OLEAN_C12550"/>
<dbReference type="Proteomes" id="UP000032749">
    <property type="component" value="Chromosome"/>
</dbReference>
<accession>R4YL73</accession>
<gene>
    <name evidence="2" type="ORF">OLEAN_C12550</name>
</gene>
<keyword evidence="3" id="KW-1185">Reference proteome</keyword>
<evidence type="ECO:0000313" key="2">
    <source>
        <dbReference type="EMBL" id="CCK75431.1"/>
    </source>
</evidence>
<dbReference type="KEGG" id="oai:OLEAN_C12550"/>
<proteinExistence type="predicted"/>
<protein>
    <recommendedName>
        <fullName evidence="4">Protochlamydia outer membrane protein domain-containing protein</fullName>
    </recommendedName>
</protein>
<dbReference type="AlphaFoldDB" id="R4YL73"/>
<evidence type="ECO:0000256" key="1">
    <source>
        <dbReference type="SAM" id="SignalP"/>
    </source>
</evidence>